<accession>A0A640KVI7</accession>
<organism evidence="8 9">
    <name type="scientific">Leishmania tarentolae</name>
    <name type="common">Sauroleishmania tarentolae</name>
    <dbReference type="NCBI Taxonomy" id="5689"/>
    <lineage>
        <taxon>Eukaryota</taxon>
        <taxon>Discoba</taxon>
        <taxon>Euglenozoa</taxon>
        <taxon>Kinetoplastea</taxon>
        <taxon>Metakinetoplastina</taxon>
        <taxon>Trypanosomatida</taxon>
        <taxon>Trypanosomatidae</taxon>
        <taxon>Leishmaniinae</taxon>
        <taxon>Leishmania</taxon>
        <taxon>lizard Leishmania</taxon>
    </lineage>
</organism>
<keyword evidence="1" id="KW-0723">Serine/threonine-protein kinase</keyword>
<feature type="domain" description="Alpha-type protein kinase" evidence="7">
    <location>
        <begin position="865"/>
        <end position="1112"/>
    </location>
</feature>
<keyword evidence="2" id="KW-0808">Transferase</keyword>
<dbReference type="GO" id="GO:0004674">
    <property type="term" value="F:protein serine/threonine kinase activity"/>
    <property type="evidence" value="ECO:0007669"/>
    <property type="project" value="UniProtKB-KW"/>
</dbReference>
<feature type="domain" description="Alpha-type protein kinase" evidence="7">
    <location>
        <begin position="143"/>
        <end position="393"/>
    </location>
</feature>
<dbReference type="Proteomes" id="UP000419144">
    <property type="component" value="Unassembled WGS sequence"/>
</dbReference>
<name>A0A640KVI7_LEITA</name>
<dbReference type="Gene3D" id="3.30.200.20">
    <property type="entry name" value="Phosphorylase Kinase, domain 1"/>
    <property type="match status" value="1"/>
</dbReference>
<dbReference type="SUPFAM" id="SSF56112">
    <property type="entry name" value="Protein kinase-like (PK-like)"/>
    <property type="match status" value="3"/>
</dbReference>
<keyword evidence="5" id="KW-0067">ATP-binding</keyword>
<sequence length="1144" mass="127788">MKELSATSNNANSSFSVFNEDLEDHSDTRSKGDSNTMMEAIADPSHNRAHSVCTLGKQICLDGDQVSVCNDVPSFLSMPMAGGPTCKLHAEEEEEEESPTKSHDKSAMGPSQIFIPPLRLACCVQPSSVGDAAPVIVRGHKYVFNNRTRRWAAYPITIRVLHHNRGIHQDKYFATFSVELLDRVKPATPMLAKVYRHNIDFVSETDYYSLGQAQALCEEFARGYARTEARSPYVKLHLPLLTNRVVVRLDIDGLSDPGLRSTRKGFFSYRTQDTRQVMFFMEPNTGACEALGVSFASSEVDESKCYAPGGATWSREVYRDIAEGFSHFTYVMSRGCMVAYGLVRSNGYLLDPLFHTTGSGRFPMGDAGRSGIEDWIKRHRCGDTCRALGISNFNNDAKCTTKSDACVNPLDTEANHYTDYLWSVRQMRVIVHVDPPRFWSDGKKGATVETRSASFDFTPSEDPLRLVAVSSVPPRVTCDAVKYVFLPTHTKWIEVPMKLTVSTSAEPITMDGRHALFSIEEDLGDGRLVPLRARFILQPGARDADYYHIGDAYYVCVALGQVFREYRGNDVFERDLDFGAAYAVRVPKSNIPDSIKTATQDSDFFSRTTSDSGDVMFVAEPVFQPFSEYCSADADGVRKNAEGFDGSVLCQVVDAFSHFTLHKSGNHLLVCHFKYKDGLLMHPNINTCSGFGFGTLNEGQAGIDAWTQTHKCNELCKYLGMQPLPQQLEQYDISSSPLMRYIMQVQEHATDPDKVLEFYSPLRSMSDATLPAAPDVAASKSERACSSISATASKVDAPVASAVLPISSNAENRMLRPWVRRGVKTCAARVKMASAQHRTLTPEDLIRLQSKGIDTKYIFPATRYDLNIDDFTWTPKRIFVRIVNPERGIGQGGMRVCFDITDVDPEACEESAMVAKMYRRTIKNVVEKDYFTSVTVQKLCSLFATDFNKERKEGSPLLLNVLEGAVIALDRADLSPELLAKRTGFFSYRTEDTERVVCCVEEKLCGPFTKYNGNMGEAYPTNECRLTPQAARERTMVFETVEALSHFSLEKSEGGLLLCDMQGVKNHLTDLEVHSYDGHGLSIGNFGAHGIQKFTMRHRCTSVCKSLHLRNLRDRHFTVTDDVKRENRFIALFERIKAISSMPE</sequence>
<gene>
    <name evidence="8" type="ORF">LtaPh_3646700</name>
</gene>
<dbReference type="SMART" id="SM00811">
    <property type="entry name" value="Alpha_kinase"/>
    <property type="match status" value="3"/>
</dbReference>
<evidence type="ECO:0000256" key="4">
    <source>
        <dbReference type="ARBA" id="ARBA00022777"/>
    </source>
</evidence>
<evidence type="ECO:0000256" key="6">
    <source>
        <dbReference type="SAM" id="MobiDB-lite"/>
    </source>
</evidence>
<evidence type="ECO:0000256" key="5">
    <source>
        <dbReference type="ARBA" id="ARBA00022840"/>
    </source>
</evidence>
<dbReference type="Gene3D" id="3.20.200.10">
    <property type="entry name" value="MHCK/EF2 kinase"/>
    <property type="match status" value="3"/>
</dbReference>
<dbReference type="AlphaFoldDB" id="A0A640KVI7"/>
<dbReference type="InterPro" id="IPR011009">
    <property type="entry name" value="Kinase-like_dom_sf"/>
</dbReference>
<dbReference type="OrthoDB" id="5987862at2759"/>
<feature type="domain" description="Alpha-type protein kinase" evidence="7">
    <location>
        <begin position="484"/>
        <end position="724"/>
    </location>
</feature>
<dbReference type="VEuPathDB" id="TriTrypDB:LtaPh_3646700"/>
<evidence type="ECO:0000313" key="8">
    <source>
        <dbReference type="EMBL" id="GET93552.1"/>
    </source>
</evidence>
<evidence type="ECO:0000313" key="9">
    <source>
        <dbReference type="Proteomes" id="UP000419144"/>
    </source>
</evidence>
<dbReference type="Pfam" id="PF02816">
    <property type="entry name" value="Alpha_kinase"/>
    <property type="match status" value="3"/>
</dbReference>
<comment type="caution">
    <text evidence="8">The sequence shown here is derived from an EMBL/GenBank/DDBJ whole genome shotgun (WGS) entry which is preliminary data.</text>
</comment>
<dbReference type="GO" id="GO:1903013">
    <property type="term" value="P:response to differentiation-inducing factor 1"/>
    <property type="evidence" value="ECO:0007669"/>
    <property type="project" value="TreeGrafter"/>
</dbReference>
<proteinExistence type="predicted"/>
<evidence type="ECO:0000256" key="3">
    <source>
        <dbReference type="ARBA" id="ARBA00022741"/>
    </source>
</evidence>
<feature type="region of interest" description="Disordered" evidence="6">
    <location>
        <begin position="1"/>
        <end position="35"/>
    </location>
</feature>
<dbReference type="CDD" id="cd04515">
    <property type="entry name" value="Alpha_kinase"/>
    <property type="match status" value="2"/>
</dbReference>
<reference evidence="8" key="1">
    <citation type="submission" date="2019-11" db="EMBL/GenBank/DDBJ databases">
        <title>Leishmania tarentolae CDS.</title>
        <authorList>
            <person name="Goto Y."/>
            <person name="Yamagishi J."/>
        </authorList>
    </citation>
    <scope>NUCLEOTIDE SEQUENCE [LARGE SCALE GENOMIC DNA]</scope>
    <source>
        <strain evidence="8">Parrot Tar II</strain>
    </source>
</reference>
<feature type="compositionally biased region" description="Low complexity" evidence="6">
    <location>
        <begin position="1"/>
        <end position="19"/>
    </location>
</feature>
<dbReference type="GO" id="GO:0003746">
    <property type="term" value="F:translation elongation factor activity"/>
    <property type="evidence" value="ECO:0007669"/>
    <property type="project" value="UniProtKB-KW"/>
</dbReference>
<evidence type="ECO:0000256" key="1">
    <source>
        <dbReference type="ARBA" id="ARBA00022527"/>
    </source>
</evidence>
<dbReference type="PANTHER" id="PTHR45992">
    <property type="entry name" value="EUKARYOTIC ELONGATION FACTOR 2 KINASE-RELATED"/>
    <property type="match status" value="1"/>
</dbReference>
<dbReference type="InterPro" id="IPR004166">
    <property type="entry name" value="a-kinase_dom"/>
</dbReference>
<dbReference type="PROSITE" id="PS51158">
    <property type="entry name" value="ALPHA_KINASE"/>
    <property type="match status" value="3"/>
</dbReference>
<protein>
    <submittedName>
        <fullName evidence="8">Related to elongation factor-2 kinase efk-1b isoform-like protein</fullName>
    </submittedName>
</protein>
<dbReference type="GO" id="GO:0005524">
    <property type="term" value="F:ATP binding"/>
    <property type="evidence" value="ECO:0007669"/>
    <property type="project" value="UniProtKB-KW"/>
</dbReference>
<feature type="region of interest" description="Disordered" evidence="6">
    <location>
        <begin position="88"/>
        <end position="108"/>
    </location>
</feature>
<dbReference type="EMBL" id="BLBS01000057">
    <property type="protein sequence ID" value="GET93552.1"/>
    <property type="molecule type" value="Genomic_DNA"/>
</dbReference>
<keyword evidence="4" id="KW-0418">Kinase</keyword>
<dbReference type="PANTHER" id="PTHR45992:SF2">
    <property type="entry name" value="EUKARYOTIC ELONGATION FACTOR 2 KINASE"/>
    <property type="match status" value="1"/>
</dbReference>
<evidence type="ECO:0000259" key="7">
    <source>
        <dbReference type="PROSITE" id="PS51158"/>
    </source>
</evidence>
<dbReference type="InterPro" id="IPR051852">
    <property type="entry name" value="Alpha-type_PK"/>
</dbReference>
<keyword evidence="3" id="KW-0547">Nucleotide-binding</keyword>
<dbReference type="GO" id="GO:0031037">
    <property type="term" value="P:myosin II filament disassembly"/>
    <property type="evidence" value="ECO:0007669"/>
    <property type="project" value="TreeGrafter"/>
</dbReference>
<keyword evidence="9" id="KW-1185">Reference proteome</keyword>
<evidence type="ECO:0000256" key="2">
    <source>
        <dbReference type="ARBA" id="ARBA00022679"/>
    </source>
</evidence>